<dbReference type="Pfam" id="PF00809">
    <property type="entry name" value="Pterin_bind"/>
    <property type="match status" value="1"/>
</dbReference>
<evidence type="ECO:0000256" key="3">
    <source>
        <dbReference type="ARBA" id="ARBA00004763"/>
    </source>
</evidence>
<evidence type="ECO:0000256" key="2">
    <source>
        <dbReference type="ARBA" id="ARBA00001946"/>
    </source>
</evidence>
<proteinExistence type="predicted"/>
<dbReference type="NCBIfam" id="TIGR01496">
    <property type="entry name" value="DHPS"/>
    <property type="match status" value="1"/>
</dbReference>
<evidence type="ECO:0000256" key="7">
    <source>
        <dbReference type="ARBA" id="ARBA00022842"/>
    </source>
</evidence>
<dbReference type="RefSeq" id="WP_132477061.1">
    <property type="nucleotide sequence ID" value="NZ_JBHRVM010000001.1"/>
</dbReference>
<evidence type="ECO:0000256" key="1">
    <source>
        <dbReference type="ARBA" id="ARBA00000012"/>
    </source>
</evidence>
<dbReference type="GO" id="GO:0005829">
    <property type="term" value="C:cytosol"/>
    <property type="evidence" value="ECO:0007669"/>
    <property type="project" value="TreeGrafter"/>
</dbReference>
<protein>
    <recommendedName>
        <fullName evidence="4">dihydropteroate synthase</fullName>
        <ecNumber evidence="4">2.5.1.15</ecNumber>
    </recommendedName>
</protein>
<reference evidence="10 11" key="1">
    <citation type="submission" date="2019-03" db="EMBL/GenBank/DDBJ databases">
        <title>Genomic Encyclopedia of Type Strains, Phase IV (KMG-IV): sequencing the most valuable type-strain genomes for metagenomic binning, comparative biology and taxonomic classification.</title>
        <authorList>
            <person name="Goeker M."/>
        </authorList>
    </citation>
    <scope>NUCLEOTIDE SEQUENCE [LARGE SCALE GENOMIC DNA]</scope>
    <source>
        <strain evidence="10 11">DSM 100048</strain>
    </source>
</reference>
<organism evidence="10 11">
    <name type="scientific">Paracandidimonas soli</name>
    <dbReference type="NCBI Taxonomy" id="1917182"/>
    <lineage>
        <taxon>Bacteria</taxon>
        <taxon>Pseudomonadati</taxon>
        <taxon>Pseudomonadota</taxon>
        <taxon>Betaproteobacteria</taxon>
        <taxon>Burkholderiales</taxon>
        <taxon>Alcaligenaceae</taxon>
        <taxon>Paracandidimonas</taxon>
    </lineage>
</organism>
<dbReference type="CDD" id="cd00739">
    <property type="entry name" value="DHPS"/>
    <property type="match status" value="1"/>
</dbReference>
<evidence type="ECO:0000313" key="11">
    <source>
        <dbReference type="Proteomes" id="UP000294692"/>
    </source>
</evidence>
<gene>
    <name evidence="10" type="ORF">EV686_10593</name>
</gene>
<dbReference type="GO" id="GO:0004156">
    <property type="term" value="F:dihydropteroate synthase activity"/>
    <property type="evidence" value="ECO:0007669"/>
    <property type="project" value="UniProtKB-EC"/>
</dbReference>
<dbReference type="EC" id="2.5.1.15" evidence="4"/>
<dbReference type="GO" id="GO:0046654">
    <property type="term" value="P:tetrahydrofolate biosynthetic process"/>
    <property type="evidence" value="ECO:0007669"/>
    <property type="project" value="TreeGrafter"/>
</dbReference>
<dbReference type="AlphaFoldDB" id="A0A4R3V102"/>
<evidence type="ECO:0000256" key="5">
    <source>
        <dbReference type="ARBA" id="ARBA00022679"/>
    </source>
</evidence>
<feature type="domain" description="Pterin-binding" evidence="9">
    <location>
        <begin position="17"/>
        <end position="275"/>
    </location>
</feature>
<dbReference type="SUPFAM" id="SSF51717">
    <property type="entry name" value="Dihydropteroate synthetase-like"/>
    <property type="match status" value="1"/>
</dbReference>
<keyword evidence="5" id="KW-0808">Transferase</keyword>
<dbReference type="InterPro" id="IPR011005">
    <property type="entry name" value="Dihydropteroate_synth-like_sf"/>
</dbReference>
<name>A0A4R3V102_9BURK</name>
<comment type="caution">
    <text evidence="10">The sequence shown here is derived from an EMBL/GenBank/DDBJ whole genome shotgun (WGS) entry which is preliminary data.</text>
</comment>
<dbReference type="Gene3D" id="3.20.20.20">
    <property type="entry name" value="Dihydropteroate synthase-like"/>
    <property type="match status" value="1"/>
</dbReference>
<sequence length="287" mass="30413">MSFTLLCGRFELDLGRPFVMGIVNATPDSFSSVPADSAAPGGGLDPDAVIAHARLLLAQGADILDIGGESTRPGAQPVDADEEWRRVAPVLEAMRDCGVPLSVDTFKPEIMRKALDAGADMINDIFGFRQPGAVEAVVGSKCGLCVMHMQGEPRTMQQSPSYGDVAAEVRQFLRERVRALCEAGVSGRRIVLDPGFGFGKTAAHNYELLGRLDQVVFDELPVLLGLSRKSMIGAVTGRAASERLAGSLAAALAGLERGARILRVHDVAETCDALKVWDAVKNNGATV</sequence>
<dbReference type="InterPro" id="IPR045031">
    <property type="entry name" value="DHP_synth-like"/>
</dbReference>
<evidence type="ECO:0000256" key="4">
    <source>
        <dbReference type="ARBA" id="ARBA00012458"/>
    </source>
</evidence>
<dbReference type="GO" id="GO:0046872">
    <property type="term" value="F:metal ion binding"/>
    <property type="evidence" value="ECO:0007669"/>
    <property type="project" value="UniProtKB-KW"/>
</dbReference>
<dbReference type="PROSITE" id="PS50972">
    <property type="entry name" value="PTERIN_BINDING"/>
    <property type="match status" value="1"/>
</dbReference>
<keyword evidence="6" id="KW-0479">Metal-binding</keyword>
<comment type="cofactor">
    <cofactor evidence="2">
        <name>Mg(2+)</name>
        <dbReference type="ChEBI" id="CHEBI:18420"/>
    </cofactor>
</comment>
<dbReference type="InterPro" id="IPR006390">
    <property type="entry name" value="DHP_synth_dom"/>
</dbReference>
<dbReference type="EMBL" id="SMBX01000005">
    <property type="protein sequence ID" value="TCU98396.1"/>
    <property type="molecule type" value="Genomic_DNA"/>
</dbReference>
<evidence type="ECO:0000256" key="6">
    <source>
        <dbReference type="ARBA" id="ARBA00022723"/>
    </source>
</evidence>
<evidence type="ECO:0000259" key="9">
    <source>
        <dbReference type="PROSITE" id="PS50972"/>
    </source>
</evidence>
<keyword evidence="8" id="KW-0289">Folate biosynthesis</keyword>
<keyword evidence="11" id="KW-1185">Reference proteome</keyword>
<dbReference type="OrthoDB" id="9811744at2"/>
<dbReference type="Proteomes" id="UP000294692">
    <property type="component" value="Unassembled WGS sequence"/>
</dbReference>
<dbReference type="PANTHER" id="PTHR20941">
    <property type="entry name" value="FOLATE SYNTHESIS PROTEINS"/>
    <property type="match status" value="1"/>
</dbReference>
<evidence type="ECO:0000313" key="10">
    <source>
        <dbReference type="EMBL" id="TCU98396.1"/>
    </source>
</evidence>
<comment type="pathway">
    <text evidence="3">Cofactor biosynthesis; tetrahydrofolate biosynthesis; 7,8-dihydrofolate from 2-amino-4-hydroxy-6-hydroxymethyl-7,8-dihydropteridine diphosphate and 4-aminobenzoate: step 1/2.</text>
</comment>
<accession>A0A4R3V102</accession>
<keyword evidence="7" id="KW-0460">Magnesium</keyword>
<dbReference type="GO" id="GO:0046656">
    <property type="term" value="P:folic acid biosynthetic process"/>
    <property type="evidence" value="ECO:0007669"/>
    <property type="project" value="UniProtKB-KW"/>
</dbReference>
<dbReference type="InterPro" id="IPR000489">
    <property type="entry name" value="Pterin-binding_dom"/>
</dbReference>
<evidence type="ECO:0000256" key="8">
    <source>
        <dbReference type="ARBA" id="ARBA00022909"/>
    </source>
</evidence>
<dbReference type="PANTHER" id="PTHR20941:SF1">
    <property type="entry name" value="FOLIC ACID SYNTHESIS PROTEIN FOL1"/>
    <property type="match status" value="1"/>
</dbReference>
<dbReference type="PROSITE" id="PS00793">
    <property type="entry name" value="DHPS_2"/>
    <property type="match status" value="1"/>
</dbReference>
<comment type="catalytic activity">
    <reaction evidence="1">
        <text>(7,8-dihydropterin-6-yl)methyl diphosphate + 4-aminobenzoate = 7,8-dihydropteroate + diphosphate</text>
        <dbReference type="Rhea" id="RHEA:19949"/>
        <dbReference type="ChEBI" id="CHEBI:17836"/>
        <dbReference type="ChEBI" id="CHEBI:17839"/>
        <dbReference type="ChEBI" id="CHEBI:33019"/>
        <dbReference type="ChEBI" id="CHEBI:72950"/>
        <dbReference type="EC" id="2.5.1.15"/>
    </reaction>
</comment>